<dbReference type="GO" id="GO:0043565">
    <property type="term" value="F:sequence-specific DNA binding"/>
    <property type="evidence" value="ECO:0007669"/>
    <property type="project" value="InterPro"/>
</dbReference>
<dbReference type="AlphaFoldDB" id="A0A096M040"/>
<feature type="region of interest" description="Disordered" evidence="8">
    <location>
        <begin position="178"/>
        <end position="220"/>
    </location>
</feature>
<keyword evidence="11" id="KW-1185">Reference proteome</keyword>
<dbReference type="EMBL" id="AYCK01003774">
    <property type="status" value="NOT_ANNOTATED_CDS"/>
    <property type="molecule type" value="Genomic_DNA"/>
</dbReference>
<keyword evidence="4 7" id="KW-0238">DNA-binding</keyword>
<dbReference type="PROSITE" id="PS50061">
    <property type="entry name" value="ETS_DOMAIN_3"/>
    <property type="match status" value="1"/>
</dbReference>
<evidence type="ECO:0000256" key="4">
    <source>
        <dbReference type="ARBA" id="ARBA00023125"/>
    </source>
</evidence>
<protein>
    <submittedName>
        <fullName evidence="10">ETS2 repressor factor</fullName>
    </submittedName>
</protein>
<feature type="compositionally biased region" description="Low complexity" evidence="8">
    <location>
        <begin position="610"/>
        <end position="622"/>
    </location>
</feature>
<dbReference type="STRING" id="48698.ENSPFOP00000024781"/>
<evidence type="ECO:0000256" key="8">
    <source>
        <dbReference type="SAM" id="MobiDB-lite"/>
    </source>
</evidence>
<feature type="compositionally biased region" description="Acidic residues" evidence="8">
    <location>
        <begin position="507"/>
        <end position="528"/>
    </location>
</feature>
<dbReference type="GeneID" id="103136802"/>
<evidence type="ECO:0000313" key="10">
    <source>
        <dbReference type="Ensembl" id="ENSPFOP00000024781.1"/>
    </source>
</evidence>
<dbReference type="RefSeq" id="XP_016526008.1">
    <property type="nucleotide sequence ID" value="XM_016670522.1"/>
</dbReference>
<keyword evidence="5" id="KW-0804">Transcription</keyword>
<dbReference type="eggNOG" id="KOG3806">
    <property type="taxonomic scope" value="Eukaryota"/>
</dbReference>
<dbReference type="CTD" id="565909"/>
<dbReference type="OrthoDB" id="8964711at2759"/>
<dbReference type="GO" id="GO:0030154">
    <property type="term" value="P:cell differentiation"/>
    <property type="evidence" value="ECO:0007669"/>
    <property type="project" value="TreeGrafter"/>
</dbReference>
<reference evidence="10" key="3">
    <citation type="submission" date="2025-09" db="UniProtKB">
        <authorList>
            <consortium name="Ensembl"/>
        </authorList>
    </citation>
    <scope>IDENTIFICATION</scope>
</reference>
<dbReference type="InterPro" id="IPR036388">
    <property type="entry name" value="WH-like_DNA-bd_sf"/>
</dbReference>
<evidence type="ECO:0000313" key="11">
    <source>
        <dbReference type="Proteomes" id="UP000028760"/>
    </source>
</evidence>
<evidence type="ECO:0000256" key="5">
    <source>
        <dbReference type="ARBA" id="ARBA00023163"/>
    </source>
</evidence>
<dbReference type="PRINTS" id="PR00454">
    <property type="entry name" value="ETSDOMAIN"/>
</dbReference>
<dbReference type="GO" id="GO:0000981">
    <property type="term" value="F:DNA-binding transcription factor activity, RNA polymerase II-specific"/>
    <property type="evidence" value="ECO:0007669"/>
    <property type="project" value="TreeGrafter"/>
</dbReference>
<evidence type="ECO:0000259" key="9">
    <source>
        <dbReference type="PROSITE" id="PS50061"/>
    </source>
</evidence>
<evidence type="ECO:0000256" key="1">
    <source>
        <dbReference type="ARBA" id="ARBA00004123"/>
    </source>
</evidence>
<proteinExistence type="inferred from homology"/>
<evidence type="ECO:0000256" key="6">
    <source>
        <dbReference type="ARBA" id="ARBA00023242"/>
    </source>
</evidence>
<feature type="compositionally biased region" description="Gly residues" evidence="8">
    <location>
        <begin position="209"/>
        <end position="220"/>
    </location>
</feature>
<feature type="compositionally biased region" description="Basic and acidic residues" evidence="8">
    <location>
        <begin position="637"/>
        <end position="661"/>
    </location>
</feature>
<dbReference type="PANTHER" id="PTHR11849:SF313">
    <property type="entry name" value="ETS DOMAIN-CONTAINING PROTEIN"/>
    <property type="match status" value="1"/>
</dbReference>
<feature type="region of interest" description="Disordered" evidence="8">
    <location>
        <begin position="351"/>
        <end position="528"/>
    </location>
</feature>
<evidence type="ECO:0000256" key="7">
    <source>
        <dbReference type="RuleBase" id="RU004019"/>
    </source>
</evidence>
<keyword evidence="6 7" id="KW-0539">Nucleus</keyword>
<evidence type="ECO:0000256" key="3">
    <source>
        <dbReference type="ARBA" id="ARBA00023015"/>
    </source>
</evidence>
<feature type="compositionally biased region" description="Basic and acidic residues" evidence="8">
    <location>
        <begin position="364"/>
        <end position="376"/>
    </location>
</feature>
<keyword evidence="3" id="KW-0805">Transcription regulation</keyword>
<feature type="compositionally biased region" description="Polar residues" evidence="8">
    <location>
        <begin position="180"/>
        <end position="190"/>
    </location>
</feature>
<dbReference type="InterPro" id="IPR036390">
    <property type="entry name" value="WH_DNA-bd_sf"/>
</dbReference>
<dbReference type="EMBL" id="AYCK01003775">
    <property type="status" value="NOT_ANNOTATED_CDS"/>
    <property type="molecule type" value="Genomic_DNA"/>
</dbReference>
<comment type="subcellular location">
    <subcellularLocation>
        <location evidence="1 7">Nucleus</location>
    </subcellularLocation>
</comment>
<feature type="domain" description="ETS" evidence="9">
    <location>
        <begin position="27"/>
        <end position="107"/>
    </location>
</feature>
<dbReference type="Proteomes" id="UP000028760">
    <property type="component" value="Unassembled WGS sequence"/>
</dbReference>
<dbReference type="OMA" id="RQSNGQM"/>
<dbReference type="FunFam" id="1.10.10.10:FF:000059">
    <property type="entry name" value="ETS translocation variant 3"/>
    <property type="match status" value="1"/>
</dbReference>
<feature type="compositionally biased region" description="Low complexity" evidence="8">
    <location>
        <begin position="448"/>
        <end position="495"/>
    </location>
</feature>
<dbReference type="GO" id="GO:0005634">
    <property type="term" value="C:nucleus"/>
    <property type="evidence" value="ECO:0007669"/>
    <property type="project" value="UniProtKB-SubCell"/>
</dbReference>
<sequence>MKTPGDTGFAFPEWAYKPESSPGSRQIQLWHFILELLRKEEYHDVIAWQGDYGEFVIKDPDEVARLWGARKCKPQMNYDKLSRALRYYYNKRILHKTKGKRFTYKFNFNKLVLVNYPFFDVGSTGSSVPQSAPPVPTGAGTHFRFPPSTPSEVLSPNEDLRSPGGMFSTVARRMARGSVSDCSDGTSVNSEIEEGNVGAGEERGERSVSGGGGGPGGGGSYRSIIHPRLSHEALFRMYGGPGNPAGHPGPRGPAGHRIHQEPLSPFPVSPLPGPPGAGLLAPPLSPALSMTPTSHLPYTPSPTLSPMLGSHFSFNPEDMKRYLQAHTQSVYNYGLSPRAFLQYPNIVIPQPHRPAADKPGLAAERAERGGGGERAGDRHHHPSLAHSAHHHPQPPHSAHSHPHSHPMHHPLHLGEEPPHMSPFKFKLQPPPLGRKQRDGQSQGKPRQSSLSSGSGSGSMSSTSGLGSSLSFGSDLSSASGSGVISASSSTQSLNSAGLPKIKVEPISDIESEEEVEVTDISDEDPDERDNEFELLSARYSRVSNHHHNHHLSNGTAAAHHPSQDEDLDEDVFKAPAPPPPGLMPFFTSQHAHRGLTALKSEPVEPGESHAAQSQAASTGATQGKCIPLKLRFKRRWSEDQRMEASQEESDDKKVRPEEGRNKGRQTNGCVEMEEDGEDGDSPPPLAYEGSLSAPLASHRRVSAELHRATAQLSLENKDC</sequence>
<accession>A0A096M040</accession>
<dbReference type="PROSITE" id="PS00346">
    <property type="entry name" value="ETS_DOMAIN_2"/>
    <property type="match status" value="1"/>
</dbReference>
<dbReference type="Pfam" id="PF00178">
    <property type="entry name" value="Ets"/>
    <property type="match status" value="1"/>
</dbReference>
<name>A0A096M040_POEFO</name>
<evidence type="ECO:0000256" key="2">
    <source>
        <dbReference type="ARBA" id="ARBA00005562"/>
    </source>
</evidence>
<dbReference type="Gene3D" id="1.10.10.10">
    <property type="entry name" value="Winged helix-like DNA-binding domain superfamily/Winged helix DNA-binding domain"/>
    <property type="match status" value="1"/>
</dbReference>
<organism evidence="10 11">
    <name type="scientific">Poecilia formosa</name>
    <name type="common">Amazon molly</name>
    <name type="synonym">Limia formosa</name>
    <dbReference type="NCBI Taxonomy" id="48698"/>
    <lineage>
        <taxon>Eukaryota</taxon>
        <taxon>Metazoa</taxon>
        <taxon>Chordata</taxon>
        <taxon>Craniata</taxon>
        <taxon>Vertebrata</taxon>
        <taxon>Euteleostomi</taxon>
        <taxon>Actinopterygii</taxon>
        <taxon>Neopterygii</taxon>
        <taxon>Teleostei</taxon>
        <taxon>Neoteleostei</taxon>
        <taxon>Acanthomorphata</taxon>
        <taxon>Ovalentaria</taxon>
        <taxon>Atherinomorphae</taxon>
        <taxon>Cyprinodontiformes</taxon>
        <taxon>Poeciliidae</taxon>
        <taxon>Poeciliinae</taxon>
        <taxon>Poecilia</taxon>
    </lineage>
</organism>
<comment type="similarity">
    <text evidence="2 7">Belongs to the ETS family.</text>
</comment>
<feature type="region of interest" description="Disordered" evidence="8">
    <location>
        <begin position="544"/>
        <end position="576"/>
    </location>
</feature>
<feature type="compositionally biased region" description="Basic residues" evidence="8">
    <location>
        <begin position="377"/>
        <end position="411"/>
    </location>
</feature>
<dbReference type="SUPFAM" id="SSF46785">
    <property type="entry name" value="Winged helix' DNA-binding domain"/>
    <property type="match status" value="1"/>
</dbReference>
<feature type="region of interest" description="Disordered" evidence="8">
    <location>
        <begin position="637"/>
        <end position="702"/>
    </location>
</feature>
<dbReference type="PANTHER" id="PTHR11849">
    <property type="entry name" value="ETS"/>
    <property type="match status" value="1"/>
</dbReference>
<dbReference type="SMART" id="SM00413">
    <property type="entry name" value="ETS"/>
    <property type="match status" value="1"/>
</dbReference>
<dbReference type="EMBL" id="AYCK01003776">
    <property type="status" value="NOT_ANNOTATED_CDS"/>
    <property type="molecule type" value="Genomic_DNA"/>
</dbReference>
<reference evidence="10" key="2">
    <citation type="submission" date="2025-08" db="UniProtKB">
        <authorList>
            <consortium name="Ensembl"/>
        </authorList>
    </citation>
    <scope>IDENTIFICATION</scope>
</reference>
<reference evidence="11" key="1">
    <citation type="submission" date="2013-10" db="EMBL/GenBank/DDBJ databases">
        <authorList>
            <person name="Schartl M."/>
            <person name="Warren W."/>
        </authorList>
    </citation>
    <scope>NUCLEOTIDE SEQUENCE [LARGE SCALE GENOMIC DNA]</scope>
    <source>
        <strain evidence="11">female</strain>
    </source>
</reference>
<dbReference type="InterPro" id="IPR000418">
    <property type="entry name" value="Ets_dom"/>
</dbReference>
<dbReference type="InterPro" id="IPR046328">
    <property type="entry name" value="ETS_fam"/>
</dbReference>
<dbReference type="GeneTree" id="ENSGT00940000157292"/>
<feature type="region of interest" description="Disordered" evidence="8">
    <location>
        <begin position="601"/>
        <end position="622"/>
    </location>
</feature>
<feature type="compositionally biased region" description="Acidic residues" evidence="8">
    <location>
        <begin position="671"/>
        <end position="680"/>
    </location>
</feature>
<dbReference type="Ensembl" id="ENSPFOT00000026879.1">
    <property type="protein sequence ID" value="ENSPFOP00000024781.1"/>
    <property type="gene ID" value="ENSPFOG00000023850.1"/>
</dbReference>
<dbReference type="PROSITE" id="PS00345">
    <property type="entry name" value="ETS_DOMAIN_1"/>
    <property type="match status" value="1"/>
</dbReference>
<dbReference type="RefSeq" id="XP_007550291.1">
    <property type="nucleotide sequence ID" value="XM_007550229.2"/>
</dbReference>